<proteinExistence type="predicted"/>
<dbReference type="Pfam" id="PF01569">
    <property type="entry name" value="PAP2"/>
    <property type="match status" value="1"/>
</dbReference>
<keyword evidence="1" id="KW-0812">Transmembrane</keyword>
<organism evidence="3 4">
    <name type="scientific">Sedimenticola thiotaurini</name>
    <dbReference type="NCBI Taxonomy" id="1543721"/>
    <lineage>
        <taxon>Bacteria</taxon>
        <taxon>Pseudomonadati</taxon>
        <taxon>Pseudomonadota</taxon>
        <taxon>Gammaproteobacteria</taxon>
        <taxon>Chromatiales</taxon>
        <taxon>Sedimenticolaceae</taxon>
        <taxon>Sedimenticola</taxon>
    </lineage>
</organism>
<dbReference type="AlphaFoldDB" id="A0A0F7K547"/>
<dbReference type="KEGG" id="seds:AAY24_05650"/>
<feature type="transmembrane region" description="Helical" evidence="1">
    <location>
        <begin position="58"/>
        <end position="77"/>
    </location>
</feature>
<protein>
    <recommendedName>
        <fullName evidence="2">Phosphatidic acid phosphatase type 2/haloperoxidase domain-containing protein</fullName>
    </recommendedName>
</protein>
<name>A0A0F7K547_9GAMM</name>
<keyword evidence="1" id="KW-1133">Transmembrane helix</keyword>
<feature type="transmembrane region" description="Helical" evidence="1">
    <location>
        <begin position="86"/>
        <end position="104"/>
    </location>
</feature>
<reference evidence="3 4" key="1">
    <citation type="journal article" date="2015" name="Genome Announc.">
        <title>Complete Genome Sequence of Sedimenticola thiotaurini Strain SIP-G1, a Polyphosphate- and Polyhydroxyalkanoate-Accumulating Sulfur-Oxidizing Gammaproteobacterium Isolated from Salt Marsh Sediments.</title>
        <authorList>
            <person name="Flood B.E."/>
            <person name="Jones D.S."/>
            <person name="Bailey J.V."/>
        </authorList>
    </citation>
    <scope>NUCLEOTIDE SEQUENCE [LARGE SCALE GENOMIC DNA]</scope>
    <source>
        <strain evidence="3 4">SIP-G1</strain>
    </source>
</reference>
<evidence type="ECO:0000313" key="4">
    <source>
        <dbReference type="Proteomes" id="UP000034410"/>
    </source>
</evidence>
<feature type="transmembrane region" description="Helical" evidence="1">
    <location>
        <begin position="169"/>
        <end position="186"/>
    </location>
</feature>
<dbReference type="PROSITE" id="PS51257">
    <property type="entry name" value="PROKAR_LIPOPROTEIN"/>
    <property type="match status" value="1"/>
</dbReference>
<dbReference type="Proteomes" id="UP000034410">
    <property type="component" value="Chromosome"/>
</dbReference>
<evidence type="ECO:0000259" key="2">
    <source>
        <dbReference type="Pfam" id="PF01569"/>
    </source>
</evidence>
<dbReference type="EMBL" id="CP011412">
    <property type="protein sequence ID" value="AKH22073.1"/>
    <property type="molecule type" value="Genomic_DNA"/>
</dbReference>
<feature type="domain" description="Phosphatidic acid phosphatase type 2/haloperoxidase" evidence="2">
    <location>
        <begin position="87"/>
        <end position="217"/>
    </location>
</feature>
<dbReference type="InterPro" id="IPR036938">
    <property type="entry name" value="PAP2/HPO_sf"/>
</dbReference>
<evidence type="ECO:0000256" key="1">
    <source>
        <dbReference type="SAM" id="Phobius"/>
    </source>
</evidence>
<evidence type="ECO:0000313" key="3">
    <source>
        <dbReference type="EMBL" id="AKH22073.1"/>
    </source>
</evidence>
<dbReference type="CDD" id="cd03396">
    <property type="entry name" value="PAP2_like_6"/>
    <property type="match status" value="1"/>
</dbReference>
<sequence>MRNHLVLPLLMFTLVAGCLEVSSLDLQIADLIYQAGGAGWTLRGNPLLADILHDDAKALVKMIGIVLLLVAVVSQFLDSMRPYRRAIWYLALVMPLSGLLVGISKDLTHVDCPWSLLRYGGDHPYVRLFEAHAGEYKYGKCFPAGHASAGYTFLALYFFFALLRPRWKFYGLAVGVCLGLVFGITQQIRGAHFFSHDLWTAAICWFNSLGWYWFLFLRKKSPVPEENLQFPNTSWQQPGTVVSMTTNEE</sequence>
<dbReference type="Gene3D" id="1.20.144.10">
    <property type="entry name" value="Phosphatidic acid phosphatase type 2/haloperoxidase"/>
    <property type="match status" value="1"/>
</dbReference>
<dbReference type="SUPFAM" id="SSF48317">
    <property type="entry name" value="Acid phosphatase/Vanadium-dependent haloperoxidase"/>
    <property type="match status" value="1"/>
</dbReference>
<keyword evidence="4" id="KW-1185">Reference proteome</keyword>
<feature type="transmembrane region" description="Helical" evidence="1">
    <location>
        <begin position="198"/>
        <end position="217"/>
    </location>
</feature>
<feature type="transmembrane region" description="Helical" evidence="1">
    <location>
        <begin position="144"/>
        <end position="162"/>
    </location>
</feature>
<keyword evidence="1" id="KW-0472">Membrane</keyword>
<dbReference type="InterPro" id="IPR000326">
    <property type="entry name" value="PAP2/HPO"/>
</dbReference>
<gene>
    <name evidence="3" type="ORF">AAY24_05650</name>
</gene>
<dbReference type="RefSeq" id="WP_046861051.1">
    <property type="nucleotide sequence ID" value="NZ_CP011412.1"/>
</dbReference>
<accession>A0A0F7K547</accession>